<dbReference type="PANTHER" id="PTHR38730">
    <property type="entry name" value="SLL7028 PROTEIN"/>
    <property type="match status" value="1"/>
</dbReference>
<feature type="domain" description="VWA-like" evidence="2">
    <location>
        <begin position="259"/>
        <end position="383"/>
    </location>
</feature>
<evidence type="ECO:0000313" key="6">
    <source>
        <dbReference type="Proteomes" id="UP000053372"/>
    </source>
</evidence>
<reference evidence="5 6" key="1">
    <citation type="journal article" date="2015" name="Genome Announc.">
        <title>Draft Genome of the Euendolithic (true boring) Cyanobacterium Mastigocoleus testarum strain BC008.</title>
        <authorList>
            <person name="Guida B.S."/>
            <person name="Garcia-Pichel F."/>
        </authorList>
    </citation>
    <scope>NUCLEOTIDE SEQUENCE [LARGE SCALE GENOMIC DNA]</scope>
    <source>
        <strain evidence="5 6">BC008</strain>
    </source>
</reference>
<dbReference type="RefSeq" id="WP_027844804.1">
    <property type="nucleotide sequence ID" value="NZ_LMTZ01000002.1"/>
</dbReference>
<gene>
    <name evidence="4" type="ORF">BC008_27105</name>
    <name evidence="5" type="ORF">BC008_36710</name>
</gene>
<dbReference type="Pfam" id="PF13203">
    <property type="entry name" value="DUF2201_N"/>
    <property type="match status" value="1"/>
</dbReference>
<sequence>MEIQKAISASLLRLRMKSPFFATLAMFAQFVPSQEIDSAATDGKDIYFNPDFLLSLSPNQQDAILLHEVLHAALLHVTRRGVRDRELWNVAADIVINGIIAQQGIFELPAETLRDPDLENLSVEEIYEILAKDRGSSPDLSKPDLLDRPPQDSSGKRDNEGEQSNNDSMSQARKAAIEANWQNALQQAATVIRATEKGDVPAGVKRELGSLSTAQIDWRTYLWRYMVQTPTDFSGFDRRFIGRGLYLESLQGESVNVYVCIDTSGSVDSDILQVFLAELKGILNSYPHLKCELYYADVDVYGPYQLQAHAAIPKPEGGGGTSFIPFFEKVAVSWDGQNQAVCVYLTDGYGTFPEWKPELPVLWVVTPGGAETEDFPFGEAVRLGIRVSV</sequence>
<dbReference type="Proteomes" id="UP000053372">
    <property type="component" value="Unassembled WGS sequence"/>
</dbReference>
<proteinExistence type="predicted"/>
<protein>
    <submittedName>
        <fullName evidence="5">Uncharacterized protein</fullName>
    </submittedName>
</protein>
<dbReference type="OrthoDB" id="9809307at2"/>
<dbReference type="Pfam" id="PF09967">
    <property type="entry name" value="DUF2201"/>
    <property type="match status" value="1"/>
</dbReference>
<organism evidence="5 6">
    <name type="scientific">Mastigocoleus testarum BC008</name>
    <dbReference type="NCBI Taxonomy" id="371196"/>
    <lineage>
        <taxon>Bacteria</taxon>
        <taxon>Bacillati</taxon>
        <taxon>Cyanobacteriota</taxon>
        <taxon>Cyanophyceae</taxon>
        <taxon>Nostocales</taxon>
        <taxon>Hapalosiphonaceae</taxon>
        <taxon>Mastigocoleus</taxon>
    </lineage>
</organism>
<feature type="compositionally biased region" description="Basic and acidic residues" evidence="1">
    <location>
        <begin position="134"/>
        <end position="160"/>
    </location>
</feature>
<evidence type="ECO:0000313" key="5">
    <source>
        <dbReference type="EMBL" id="KST70198.1"/>
    </source>
</evidence>
<dbReference type="AlphaFoldDB" id="A0A0V8A0S8"/>
<dbReference type="InterPro" id="IPR018698">
    <property type="entry name" value="VWA-like_dom"/>
</dbReference>
<evidence type="ECO:0000313" key="4">
    <source>
        <dbReference type="EMBL" id="KST66860.1"/>
    </source>
</evidence>
<evidence type="ECO:0000259" key="3">
    <source>
        <dbReference type="Pfam" id="PF13203"/>
    </source>
</evidence>
<evidence type="ECO:0000259" key="2">
    <source>
        <dbReference type="Pfam" id="PF09967"/>
    </source>
</evidence>
<feature type="compositionally biased region" description="Polar residues" evidence="1">
    <location>
        <begin position="162"/>
        <end position="171"/>
    </location>
</feature>
<dbReference type="PANTHER" id="PTHR38730:SF1">
    <property type="entry name" value="SLL7028 PROTEIN"/>
    <property type="match status" value="1"/>
</dbReference>
<comment type="caution">
    <text evidence="5">The sequence shown here is derived from an EMBL/GenBank/DDBJ whole genome shotgun (WGS) entry which is preliminary data.</text>
</comment>
<feature type="domain" description="Putative metallopeptidase" evidence="3">
    <location>
        <begin position="9"/>
        <end position="232"/>
    </location>
</feature>
<accession>A0A0V8A0S8</accession>
<keyword evidence="6" id="KW-1185">Reference proteome</keyword>
<dbReference type="InterPro" id="IPR025154">
    <property type="entry name" value="Put_metallopeptidase_dom"/>
</dbReference>
<name>A0A0V8A0S8_9CYAN</name>
<dbReference type="EMBL" id="LMTZ01000002">
    <property type="protein sequence ID" value="KST70198.1"/>
    <property type="molecule type" value="Genomic_DNA"/>
</dbReference>
<dbReference type="EMBL" id="LMTZ01000093">
    <property type="protein sequence ID" value="KST66860.1"/>
    <property type="molecule type" value="Genomic_DNA"/>
</dbReference>
<evidence type="ECO:0000256" key="1">
    <source>
        <dbReference type="SAM" id="MobiDB-lite"/>
    </source>
</evidence>
<feature type="region of interest" description="Disordered" evidence="1">
    <location>
        <begin position="134"/>
        <end position="173"/>
    </location>
</feature>